<organism evidence="1 2">
    <name type="scientific">Candida boidinii</name>
    <name type="common">Yeast</name>
    <dbReference type="NCBI Taxonomy" id="5477"/>
    <lineage>
        <taxon>Eukaryota</taxon>
        <taxon>Fungi</taxon>
        <taxon>Dikarya</taxon>
        <taxon>Ascomycota</taxon>
        <taxon>Saccharomycotina</taxon>
        <taxon>Pichiomycetes</taxon>
        <taxon>Pichiales</taxon>
        <taxon>Pichiaceae</taxon>
        <taxon>Ogataea</taxon>
        <taxon>Ogataea/Candida clade</taxon>
    </lineage>
</organism>
<accession>A0ACB5TN11</accession>
<proteinExistence type="predicted"/>
<comment type="caution">
    <text evidence="1">The sequence shown here is derived from an EMBL/GenBank/DDBJ whole genome shotgun (WGS) entry which is preliminary data.</text>
</comment>
<dbReference type="Proteomes" id="UP001165101">
    <property type="component" value="Unassembled WGS sequence"/>
</dbReference>
<protein>
    <submittedName>
        <fullName evidence="1">Unnamed protein product</fullName>
    </submittedName>
</protein>
<evidence type="ECO:0000313" key="1">
    <source>
        <dbReference type="EMBL" id="GME91263.1"/>
    </source>
</evidence>
<gene>
    <name evidence="1" type="ORF">Cboi01_000223400</name>
</gene>
<name>A0ACB5TN11_CANBO</name>
<dbReference type="EMBL" id="BSXV01000960">
    <property type="protein sequence ID" value="GME91263.1"/>
    <property type="molecule type" value="Genomic_DNA"/>
</dbReference>
<sequence>MDVKMEIDGDSSTVQPAQNGISDKKRTHDSIETNEDSSNIKIETNNSIPINTSSSASEPTSKIINESEIIVPITEPKVNYIGLKTGLCYDVRMRYHAKILTSYFEYIDPHPEDPRRIYRIYKILAENGLINDPTLSGRDDIGDLMIKIPVREATKEEILSVHTEEHLKFIESTQTMTKEQLMEQTEKADSVYFNSDSLLSAKLSCGGAIEACKAVVEGKVKNALAVVRPPGHHAEPDAPGGFCLFSNVAVAAKTILNNYPESVRRIIIVDWDVHHGNGTQKAFYDDPRVLYISLHRYEQGKYYPGTKAGGAEQCGSGKGEGFNVNVPWPIGGVGDPDYIYAFRKVIMPICYEFNPDLVIISSGFDAADGDIIGGCHVSPAGYGHMTSYLKSLAKGNLCVVLEGGYNLNSIAVSALRVAKVLLGEPPEELTNCIPKPETIEVIDDVIKIQSRYWKSLKPGYWGLDFSNPAIFGDYDEYLQTTTDPTFELMASQNARINDTIRYSQTHELFDKRNFTTLPILSDKRLDTPSLDSQILCSPDIYNAQTIIIMIHDPSRIWARKDPVTGNLDTTGSVIVDKSLKFIDWSLKQKYGVIDINIPYSVSGSKDEQYNNITCSQDVLLYLWDNYIQYFQVSKIAFVGIGDAYNGVVHLCGHRDMRNIVKASINFLDRNTALRAIISSIDESITDWFYRNSLVFTSKKHGCWGNTDGKEVTNGNLKKPRKKYGRVLRADSDSLDSLLDERFEEATDFILDSVEDFDSDSSD</sequence>
<keyword evidence="2" id="KW-1185">Reference proteome</keyword>
<reference evidence="1" key="1">
    <citation type="submission" date="2023-04" db="EMBL/GenBank/DDBJ databases">
        <title>Candida boidinii NBRC 1967.</title>
        <authorList>
            <person name="Ichikawa N."/>
            <person name="Sato H."/>
            <person name="Tonouchi N."/>
        </authorList>
    </citation>
    <scope>NUCLEOTIDE SEQUENCE</scope>
    <source>
        <strain evidence="1">NBRC 1967</strain>
    </source>
</reference>
<evidence type="ECO:0000313" key="2">
    <source>
        <dbReference type="Proteomes" id="UP001165101"/>
    </source>
</evidence>